<organism evidence="1">
    <name type="scientific">Siphoviridae sp. ctRCE13</name>
    <dbReference type="NCBI Taxonomy" id="2826332"/>
    <lineage>
        <taxon>Viruses</taxon>
        <taxon>Duplodnaviria</taxon>
        <taxon>Heunggongvirae</taxon>
        <taxon>Uroviricota</taxon>
        <taxon>Caudoviricetes</taxon>
    </lineage>
</organism>
<dbReference type="EMBL" id="BK015707">
    <property type="protein sequence ID" value="DAE21089.1"/>
    <property type="molecule type" value="Genomic_DNA"/>
</dbReference>
<name>A0A8S5QQL0_9CAUD</name>
<sequence length="93" mass="11278">MNINKNINKLLYALSIKGQIYKINTFQFYSEKNCKYCTKYQILKKEQVEIYNKETDEFELQDRYKTKEECYSKVNVMKYLIEEYRKGSEADGI</sequence>
<proteinExistence type="predicted"/>
<reference evidence="1" key="1">
    <citation type="journal article" date="2021" name="Proc. Natl. Acad. Sci. U.S.A.">
        <title>A Catalog of Tens of Thousands of Viruses from Human Metagenomes Reveals Hidden Associations with Chronic Diseases.</title>
        <authorList>
            <person name="Tisza M.J."/>
            <person name="Buck C.B."/>
        </authorList>
    </citation>
    <scope>NUCLEOTIDE SEQUENCE</scope>
    <source>
        <strain evidence="1">CtRCE13</strain>
    </source>
</reference>
<evidence type="ECO:0000313" key="1">
    <source>
        <dbReference type="EMBL" id="DAE21089.1"/>
    </source>
</evidence>
<accession>A0A8S5QQL0</accession>
<protein>
    <submittedName>
        <fullName evidence="1">Uncharacterized protein</fullName>
    </submittedName>
</protein>